<keyword evidence="10" id="KW-1185">Reference proteome</keyword>
<proteinExistence type="predicted"/>
<gene>
    <name evidence="9" type="ORF">DSCA_52420</name>
</gene>
<evidence type="ECO:0000259" key="7">
    <source>
        <dbReference type="PROSITE" id="PS50045"/>
    </source>
</evidence>
<dbReference type="InterPro" id="IPR011006">
    <property type="entry name" value="CheY-like_superfamily"/>
</dbReference>
<accession>A0A5K7YNG5</accession>
<feature type="modified residue" description="4-aspartylphosphate" evidence="5">
    <location>
        <position position="51"/>
    </location>
</feature>
<dbReference type="Gene3D" id="1.10.8.60">
    <property type="match status" value="1"/>
</dbReference>
<dbReference type="Pfam" id="PF00072">
    <property type="entry name" value="Response_reg"/>
    <property type="match status" value="1"/>
</dbReference>
<dbReference type="KEGG" id="dalk:DSCA_52420"/>
<dbReference type="GO" id="GO:0006355">
    <property type="term" value="P:regulation of DNA-templated transcription"/>
    <property type="evidence" value="ECO:0007669"/>
    <property type="project" value="InterPro"/>
</dbReference>
<dbReference type="InterPro" id="IPR027417">
    <property type="entry name" value="P-loop_NTPase"/>
</dbReference>
<evidence type="ECO:0000256" key="3">
    <source>
        <dbReference type="ARBA" id="ARBA00023015"/>
    </source>
</evidence>
<feature type="domain" description="Response regulatory" evidence="8">
    <location>
        <begin position="2"/>
        <end position="116"/>
    </location>
</feature>
<dbReference type="InterPro" id="IPR002197">
    <property type="entry name" value="HTH_Fis"/>
</dbReference>
<dbReference type="FunFam" id="3.40.50.300:FF:000006">
    <property type="entry name" value="DNA-binding transcriptional regulator NtrC"/>
    <property type="match status" value="1"/>
</dbReference>
<dbReference type="SMART" id="SM00448">
    <property type="entry name" value="REC"/>
    <property type="match status" value="1"/>
</dbReference>
<dbReference type="InterPro" id="IPR058031">
    <property type="entry name" value="AAA_lid_NorR"/>
</dbReference>
<organism evidence="9 10">
    <name type="scientific">Desulfosarcina alkanivorans</name>
    <dbReference type="NCBI Taxonomy" id="571177"/>
    <lineage>
        <taxon>Bacteria</taxon>
        <taxon>Pseudomonadati</taxon>
        <taxon>Thermodesulfobacteriota</taxon>
        <taxon>Desulfobacteria</taxon>
        <taxon>Desulfobacterales</taxon>
        <taxon>Desulfosarcinaceae</taxon>
        <taxon>Desulfosarcina</taxon>
    </lineage>
</organism>
<evidence type="ECO:0000313" key="10">
    <source>
        <dbReference type="Proteomes" id="UP000427906"/>
    </source>
</evidence>
<sequence>MNLLIIDNEKSQRDSLAGFLKKRGHALATVSAGEAGIAYVEKHQVDVVLTDFRMPDKSGMEVLEAIKALNPVVDVVLITAYGTIETAVEAMKKGAFDYLTKPIDLDELELLLAKIENHRNLVSENERLREQLAERYQLHNLIFQSREMAKVASTVARIAPTRTTVLISGESGTGKEVLAKAIHFASPRKDRSMVTVNCAALSDTLLESELFGHEKGSFTGADRQRIGRFEQAHNSTLFLDEVGDIPPATQVKLLRVLQERTIERVGSNQPLEVDVRVIAATHRSLDQMMKEGTFREDLYFRLNVVAIDIPPLSGRRDDIPLLMDRFLIRFGEENARGNMQFSKEAFDLLMKYDYPGNIRELENIVEQAVVLARGNVVTSAELPSTVRQLPLENKPVFSSLSGSFAEQVAAFEQGLIRQALAGTKGVQRRAADVLGMTERHLRYKLQKYGMKD</sequence>
<dbReference type="RefSeq" id="WP_155319172.1">
    <property type="nucleotide sequence ID" value="NZ_AP021874.1"/>
</dbReference>
<dbReference type="GO" id="GO:0000160">
    <property type="term" value="P:phosphorelay signal transduction system"/>
    <property type="evidence" value="ECO:0007669"/>
    <property type="project" value="InterPro"/>
</dbReference>
<dbReference type="Pfam" id="PF00158">
    <property type="entry name" value="Sigma54_activat"/>
    <property type="match status" value="1"/>
</dbReference>
<dbReference type="SUPFAM" id="SSF46689">
    <property type="entry name" value="Homeodomain-like"/>
    <property type="match status" value="1"/>
</dbReference>
<dbReference type="Proteomes" id="UP000427906">
    <property type="component" value="Chromosome"/>
</dbReference>
<dbReference type="SUPFAM" id="SSF52172">
    <property type="entry name" value="CheY-like"/>
    <property type="match status" value="1"/>
</dbReference>
<dbReference type="PROSITE" id="PS50110">
    <property type="entry name" value="RESPONSE_REGULATORY"/>
    <property type="match status" value="1"/>
</dbReference>
<dbReference type="InterPro" id="IPR025662">
    <property type="entry name" value="Sigma_54_int_dom_ATP-bd_1"/>
</dbReference>
<evidence type="ECO:0000256" key="2">
    <source>
        <dbReference type="ARBA" id="ARBA00022840"/>
    </source>
</evidence>
<dbReference type="Pfam" id="PF02954">
    <property type="entry name" value="HTH_8"/>
    <property type="match status" value="1"/>
</dbReference>
<protein>
    <submittedName>
        <fullName evidence="9">Acetoacetate metabolism regulatory protein AtoC</fullName>
    </submittedName>
</protein>
<dbReference type="GO" id="GO:0005524">
    <property type="term" value="F:ATP binding"/>
    <property type="evidence" value="ECO:0007669"/>
    <property type="project" value="UniProtKB-KW"/>
</dbReference>
<dbReference type="CDD" id="cd00009">
    <property type="entry name" value="AAA"/>
    <property type="match status" value="1"/>
</dbReference>
<keyword evidence="3" id="KW-0805">Transcription regulation</keyword>
<dbReference type="Gene3D" id="3.40.50.2300">
    <property type="match status" value="1"/>
</dbReference>
<dbReference type="InterPro" id="IPR009057">
    <property type="entry name" value="Homeodomain-like_sf"/>
</dbReference>
<feature type="coiled-coil region" evidence="6">
    <location>
        <begin position="105"/>
        <end position="135"/>
    </location>
</feature>
<dbReference type="Gene3D" id="3.40.50.300">
    <property type="entry name" value="P-loop containing nucleotide triphosphate hydrolases"/>
    <property type="match status" value="1"/>
</dbReference>
<dbReference type="Gene3D" id="1.10.10.60">
    <property type="entry name" value="Homeodomain-like"/>
    <property type="match status" value="1"/>
</dbReference>
<dbReference type="AlphaFoldDB" id="A0A5K7YNG5"/>
<dbReference type="Pfam" id="PF25601">
    <property type="entry name" value="AAA_lid_14"/>
    <property type="match status" value="1"/>
</dbReference>
<dbReference type="PROSITE" id="PS00675">
    <property type="entry name" value="SIGMA54_INTERACT_1"/>
    <property type="match status" value="1"/>
</dbReference>
<keyword evidence="6" id="KW-0175">Coiled coil</keyword>
<dbReference type="InterPro" id="IPR001789">
    <property type="entry name" value="Sig_transdc_resp-reg_receiver"/>
</dbReference>
<dbReference type="OrthoDB" id="9763792at2"/>
<dbReference type="SMART" id="SM00382">
    <property type="entry name" value="AAA"/>
    <property type="match status" value="1"/>
</dbReference>
<keyword evidence="4" id="KW-0804">Transcription</keyword>
<feature type="domain" description="Sigma-54 factor interaction" evidence="7">
    <location>
        <begin position="141"/>
        <end position="370"/>
    </location>
</feature>
<reference evidence="9 10" key="1">
    <citation type="submission" date="2019-11" db="EMBL/GenBank/DDBJ databases">
        <title>Comparative genomics of hydrocarbon-degrading Desulfosarcina strains.</title>
        <authorList>
            <person name="Watanabe M."/>
            <person name="Kojima H."/>
            <person name="Fukui M."/>
        </authorList>
    </citation>
    <scope>NUCLEOTIDE SEQUENCE [LARGE SCALE GENOMIC DNA]</scope>
    <source>
        <strain evidence="9 10">PL12</strain>
    </source>
</reference>
<dbReference type="InterPro" id="IPR003593">
    <property type="entry name" value="AAA+_ATPase"/>
</dbReference>
<keyword evidence="2" id="KW-0067">ATP-binding</keyword>
<dbReference type="EMBL" id="AP021874">
    <property type="protein sequence ID" value="BBO71312.1"/>
    <property type="molecule type" value="Genomic_DNA"/>
</dbReference>
<name>A0A5K7YNG5_9BACT</name>
<dbReference type="GO" id="GO:0043565">
    <property type="term" value="F:sequence-specific DNA binding"/>
    <property type="evidence" value="ECO:0007669"/>
    <property type="project" value="InterPro"/>
</dbReference>
<dbReference type="PRINTS" id="PR01590">
    <property type="entry name" value="HTHFIS"/>
</dbReference>
<keyword evidence="1" id="KW-0547">Nucleotide-binding</keyword>
<dbReference type="PROSITE" id="PS50045">
    <property type="entry name" value="SIGMA54_INTERACT_4"/>
    <property type="match status" value="1"/>
</dbReference>
<evidence type="ECO:0000256" key="1">
    <source>
        <dbReference type="ARBA" id="ARBA00022741"/>
    </source>
</evidence>
<keyword evidence="5" id="KW-0597">Phosphoprotein</keyword>
<evidence type="ECO:0000256" key="6">
    <source>
        <dbReference type="SAM" id="Coils"/>
    </source>
</evidence>
<evidence type="ECO:0000256" key="4">
    <source>
        <dbReference type="ARBA" id="ARBA00023163"/>
    </source>
</evidence>
<dbReference type="PANTHER" id="PTHR32071">
    <property type="entry name" value="TRANSCRIPTIONAL REGULATORY PROTEIN"/>
    <property type="match status" value="1"/>
</dbReference>
<evidence type="ECO:0000313" key="9">
    <source>
        <dbReference type="EMBL" id="BBO71312.1"/>
    </source>
</evidence>
<dbReference type="InterPro" id="IPR025944">
    <property type="entry name" value="Sigma_54_int_dom_CS"/>
</dbReference>
<evidence type="ECO:0000256" key="5">
    <source>
        <dbReference type="PROSITE-ProRule" id="PRU00169"/>
    </source>
</evidence>
<dbReference type="InterPro" id="IPR002078">
    <property type="entry name" value="Sigma_54_int"/>
</dbReference>
<dbReference type="SUPFAM" id="SSF52540">
    <property type="entry name" value="P-loop containing nucleoside triphosphate hydrolases"/>
    <property type="match status" value="1"/>
</dbReference>
<dbReference type="PROSITE" id="PS00688">
    <property type="entry name" value="SIGMA54_INTERACT_3"/>
    <property type="match status" value="1"/>
</dbReference>
<evidence type="ECO:0000259" key="8">
    <source>
        <dbReference type="PROSITE" id="PS50110"/>
    </source>
</evidence>